<keyword evidence="3" id="KW-1185">Reference proteome</keyword>
<dbReference type="KEGG" id="cheb:HH215_30070"/>
<evidence type="ECO:0000313" key="3">
    <source>
        <dbReference type="Proteomes" id="UP000502248"/>
    </source>
</evidence>
<dbReference type="InterPro" id="IPR006059">
    <property type="entry name" value="SBP"/>
</dbReference>
<accession>A0A7Z2ZPC1</accession>
<organism evidence="2 3">
    <name type="scientific">Cohnella herbarum</name>
    <dbReference type="NCBI Taxonomy" id="2728023"/>
    <lineage>
        <taxon>Bacteria</taxon>
        <taxon>Bacillati</taxon>
        <taxon>Bacillota</taxon>
        <taxon>Bacilli</taxon>
        <taxon>Bacillales</taxon>
        <taxon>Paenibacillaceae</taxon>
        <taxon>Cohnella</taxon>
    </lineage>
</organism>
<evidence type="ECO:0000256" key="1">
    <source>
        <dbReference type="SAM" id="MobiDB-lite"/>
    </source>
</evidence>
<dbReference type="PANTHER" id="PTHR43649">
    <property type="entry name" value="ARABINOSE-BINDING PROTEIN-RELATED"/>
    <property type="match status" value="1"/>
</dbReference>
<dbReference type="PROSITE" id="PS51257">
    <property type="entry name" value="PROKAR_LIPOPROTEIN"/>
    <property type="match status" value="1"/>
</dbReference>
<sequence length="566" mass="62720">MQYQWRKRFSLVLAVILIAGLVAGCSGNGNSSPSASGEAGAASNGAAGEGDSLPEIDGKFVPEVTLTNVRALGDDVKFKDGETIDNNVYTKWMKERLGINVKYLWTTPKANDAFKTKLTLSMTANEEFPDIIEVPGTEAHALIESGKFQDAGALFDKYASEAYKKAMAEVPDAWLPYVRDGKRMAIPGIDYIMQHDDAMFIRQDWLDKLGLKAPTTIDEMEKVMDAFVNQDPDGNSKKDTYGMISTMKESYNAWIGTGEIFGAFGAVPQIWEKDESGEVVYGSVRPEIKQALGKLKEWIEKGYLHKEVALQDEMKAAELFISGKAGIAFGPTWLYNWPLQDVVKNVPEAVVKPYPLPAGPDGKIGQASEGTHVLVTLINKDMKHPEIYFKYINYMYDHYNDPVAGGEFEYGFAKGYDYDIVDGKPVFEGNIPGGYIDPAKYFLGIPPRTPSMFVKTLAELYDGKEPSTPYEKKLALSSTKQQLEAASIVSSQHQYTLDNLFTGAPTPTYKDKWENLKRMEITAFTKILYGNASLDSFDDFVKDWNAAGGAQVTKEIQEWYKSAGGK</sequence>
<dbReference type="SUPFAM" id="SSF53850">
    <property type="entry name" value="Periplasmic binding protein-like II"/>
    <property type="match status" value="1"/>
</dbReference>
<dbReference type="CDD" id="cd13580">
    <property type="entry name" value="PBP2_AlgQ_like_1"/>
    <property type="match status" value="1"/>
</dbReference>
<dbReference type="InterPro" id="IPR050490">
    <property type="entry name" value="Bact_solute-bd_prot1"/>
</dbReference>
<dbReference type="Gene3D" id="3.40.190.10">
    <property type="entry name" value="Periplasmic binding protein-like II"/>
    <property type="match status" value="2"/>
</dbReference>
<dbReference type="Proteomes" id="UP000502248">
    <property type="component" value="Chromosome"/>
</dbReference>
<protein>
    <submittedName>
        <fullName evidence="2">Extracellular solute-binding protein</fullName>
    </submittedName>
</protein>
<dbReference type="Pfam" id="PF01547">
    <property type="entry name" value="SBP_bac_1"/>
    <property type="match status" value="1"/>
</dbReference>
<dbReference type="RefSeq" id="WP_169283250.1">
    <property type="nucleotide sequence ID" value="NZ_CP051680.1"/>
</dbReference>
<gene>
    <name evidence="2" type="ORF">HH215_30070</name>
</gene>
<reference evidence="2 3" key="1">
    <citation type="submission" date="2020-04" db="EMBL/GenBank/DDBJ databases">
        <title>Genome sequencing of novel species.</title>
        <authorList>
            <person name="Heo J."/>
            <person name="Kim S.-J."/>
            <person name="Kim J.-S."/>
            <person name="Hong S.-B."/>
            <person name="Kwon S.-W."/>
        </authorList>
    </citation>
    <scope>NUCLEOTIDE SEQUENCE [LARGE SCALE GENOMIC DNA]</scope>
    <source>
        <strain evidence="2 3">MFER-1</strain>
    </source>
</reference>
<name>A0A7Z2ZPC1_9BACL</name>
<feature type="region of interest" description="Disordered" evidence="1">
    <location>
        <begin position="29"/>
        <end position="49"/>
    </location>
</feature>
<proteinExistence type="predicted"/>
<dbReference type="AlphaFoldDB" id="A0A7Z2ZPC1"/>
<dbReference type="EMBL" id="CP051680">
    <property type="protein sequence ID" value="QJD87004.1"/>
    <property type="molecule type" value="Genomic_DNA"/>
</dbReference>
<evidence type="ECO:0000313" key="2">
    <source>
        <dbReference type="EMBL" id="QJD87004.1"/>
    </source>
</evidence>